<dbReference type="EMBL" id="FWXH01000002">
    <property type="protein sequence ID" value="SMC18602.1"/>
    <property type="molecule type" value="Genomic_DNA"/>
</dbReference>
<dbReference type="PROSITE" id="PS51736">
    <property type="entry name" value="RECOMBINASES_3"/>
    <property type="match status" value="1"/>
</dbReference>
<dbReference type="GO" id="GO:0000150">
    <property type="term" value="F:DNA strand exchange activity"/>
    <property type="evidence" value="ECO:0007669"/>
    <property type="project" value="InterPro"/>
</dbReference>
<dbReference type="GO" id="GO:0003677">
    <property type="term" value="F:DNA binding"/>
    <property type="evidence" value="ECO:0007669"/>
    <property type="project" value="InterPro"/>
</dbReference>
<dbReference type="SUPFAM" id="SSF53041">
    <property type="entry name" value="Resolvase-like"/>
    <property type="match status" value="1"/>
</dbReference>
<dbReference type="SMART" id="SM00857">
    <property type="entry name" value="Resolvase"/>
    <property type="match status" value="1"/>
</dbReference>
<evidence type="ECO:0000259" key="1">
    <source>
        <dbReference type="PROSITE" id="PS51736"/>
    </source>
</evidence>
<evidence type="ECO:0000313" key="2">
    <source>
        <dbReference type="EMBL" id="SMC18602.1"/>
    </source>
</evidence>
<feature type="domain" description="Resolvase/invertase-type recombinase catalytic" evidence="1">
    <location>
        <begin position="1"/>
        <end position="110"/>
    </location>
</feature>
<dbReference type="PANTHER" id="PTHR30461">
    <property type="entry name" value="DNA-INVERTASE FROM LAMBDOID PROPHAGE"/>
    <property type="match status" value="1"/>
</dbReference>
<dbReference type="Proteomes" id="UP000192468">
    <property type="component" value="Unassembled WGS sequence"/>
</dbReference>
<evidence type="ECO:0000313" key="3">
    <source>
        <dbReference type="Proteomes" id="UP000192468"/>
    </source>
</evidence>
<dbReference type="Pfam" id="PF00239">
    <property type="entry name" value="Resolvase"/>
    <property type="match status" value="1"/>
</dbReference>
<reference evidence="2 3" key="1">
    <citation type="submission" date="2017-04" db="EMBL/GenBank/DDBJ databases">
        <authorList>
            <person name="Afonso C.L."/>
            <person name="Miller P.J."/>
            <person name="Scott M.A."/>
            <person name="Spackman E."/>
            <person name="Goraichik I."/>
            <person name="Dimitrov K.M."/>
            <person name="Suarez D.L."/>
            <person name="Swayne D.E."/>
        </authorList>
    </citation>
    <scope>NUCLEOTIDE SEQUENCE [LARGE SCALE GENOMIC DNA]</scope>
    <source>
        <strain evidence="2 3">DSM 12555</strain>
    </source>
</reference>
<dbReference type="InterPro" id="IPR006119">
    <property type="entry name" value="Resolv_N"/>
</dbReference>
<dbReference type="STRING" id="1121291.SAMN02745134_00612"/>
<proteinExistence type="predicted"/>
<name>A0A1W1X3Y0_9CLOT</name>
<dbReference type="Gene3D" id="3.40.50.1390">
    <property type="entry name" value="Resolvase, N-terminal catalytic domain"/>
    <property type="match status" value="1"/>
</dbReference>
<sequence>MFSDRSITGTTNNRPEFQRILEICRNKKIDLIITKSISRFARNTTIVLETTRNLKDIGVEVRFEKENIETMSGYGELMLAVLSSFAQEESKNVSDNLKWRARKKFEQEEFIKTTLMAKVQIGLQWNLRLKEFLIGIENQSGMKAA</sequence>
<dbReference type="PANTHER" id="PTHR30461:SF23">
    <property type="entry name" value="DNA RECOMBINASE-RELATED"/>
    <property type="match status" value="1"/>
</dbReference>
<dbReference type="InterPro" id="IPR050639">
    <property type="entry name" value="SSR_resolvase"/>
</dbReference>
<dbReference type="InterPro" id="IPR036162">
    <property type="entry name" value="Resolvase-like_N_sf"/>
</dbReference>
<dbReference type="AlphaFoldDB" id="A0A1W1X3Y0"/>
<gene>
    <name evidence="2" type="ORF">SAMN02745134_00612</name>
</gene>
<protein>
    <submittedName>
        <fullName evidence="2">Resolvase, N terminal domain</fullName>
    </submittedName>
</protein>
<dbReference type="CDD" id="cd00338">
    <property type="entry name" value="Ser_Recombinase"/>
    <property type="match status" value="1"/>
</dbReference>
<accession>A0A1W1X3Y0</accession>
<organism evidence="2 3">
    <name type="scientific">Clostridium acidisoli DSM 12555</name>
    <dbReference type="NCBI Taxonomy" id="1121291"/>
    <lineage>
        <taxon>Bacteria</taxon>
        <taxon>Bacillati</taxon>
        <taxon>Bacillota</taxon>
        <taxon>Clostridia</taxon>
        <taxon>Eubacteriales</taxon>
        <taxon>Clostridiaceae</taxon>
        <taxon>Clostridium</taxon>
    </lineage>
</organism>
<keyword evidence="3" id="KW-1185">Reference proteome</keyword>